<feature type="domain" description="PAC" evidence="10">
    <location>
        <begin position="859"/>
        <end position="909"/>
    </location>
</feature>
<dbReference type="SUPFAM" id="SSF52738">
    <property type="entry name" value="Methylesterase CheB, C-terminal domain"/>
    <property type="match status" value="1"/>
</dbReference>
<keyword evidence="14" id="KW-1185">Reference proteome</keyword>
<dbReference type="InterPro" id="IPR035909">
    <property type="entry name" value="CheB_C"/>
</dbReference>
<evidence type="ECO:0000313" key="13">
    <source>
        <dbReference type="EMBL" id="MBB5349025.1"/>
    </source>
</evidence>
<dbReference type="PROSITE" id="PS50123">
    <property type="entry name" value="CHER"/>
    <property type="match status" value="1"/>
</dbReference>
<dbReference type="Pfam" id="PF01739">
    <property type="entry name" value="CheR"/>
    <property type="match status" value="1"/>
</dbReference>
<dbReference type="InterPro" id="IPR035965">
    <property type="entry name" value="PAS-like_dom_sf"/>
</dbReference>
<reference evidence="13 14" key="1">
    <citation type="submission" date="2020-08" db="EMBL/GenBank/DDBJ databases">
        <title>Genomic Encyclopedia of Type Strains, Phase IV (KMG-IV): sequencing the most valuable type-strain genomes for metagenomic binning, comparative biology and taxonomic classification.</title>
        <authorList>
            <person name="Goeker M."/>
        </authorList>
    </citation>
    <scope>NUCLEOTIDE SEQUENCE [LARGE SCALE GENOMIC DNA]</scope>
    <source>
        <strain evidence="13 14">DSM 28570</strain>
    </source>
</reference>
<dbReference type="Gene3D" id="1.10.155.10">
    <property type="entry name" value="Chemotaxis receptor methyltransferase CheR, N-terminal domain"/>
    <property type="match status" value="1"/>
</dbReference>
<keyword evidence="6" id="KW-0145">Chemotaxis</keyword>
<keyword evidence="5" id="KW-0949">S-adenosyl-L-methionine</keyword>
<evidence type="ECO:0000259" key="10">
    <source>
        <dbReference type="PROSITE" id="PS50113"/>
    </source>
</evidence>
<dbReference type="InterPro" id="IPR000014">
    <property type="entry name" value="PAS"/>
</dbReference>
<dbReference type="EC" id="2.1.1.80" evidence="2"/>
<dbReference type="GO" id="GO:0008984">
    <property type="term" value="F:protein-glutamate methylesterase activity"/>
    <property type="evidence" value="ECO:0007669"/>
    <property type="project" value="InterPro"/>
</dbReference>
<dbReference type="InterPro" id="IPR036804">
    <property type="entry name" value="CheR_N_sf"/>
</dbReference>
<keyword evidence="7" id="KW-0175">Coiled coil</keyword>
<dbReference type="AlphaFoldDB" id="A0A840UTM2"/>
<evidence type="ECO:0000256" key="7">
    <source>
        <dbReference type="SAM" id="Coils"/>
    </source>
</evidence>
<protein>
    <recommendedName>
        <fullName evidence="2">protein-glutamate O-methyltransferase</fullName>
        <ecNumber evidence="2">2.1.1.80</ecNumber>
    </recommendedName>
</protein>
<dbReference type="InterPro" id="IPR029063">
    <property type="entry name" value="SAM-dependent_MTases_sf"/>
</dbReference>
<dbReference type="RefSeq" id="WP_183351841.1">
    <property type="nucleotide sequence ID" value="NZ_JACHEO010000018.1"/>
</dbReference>
<evidence type="ECO:0000256" key="1">
    <source>
        <dbReference type="ARBA" id="ARBA00001541"/>
    </source>
</evidence>
<feature type="domain" description="PAS" evidence="9">
    <location>
        <begin position="912"/>
        <end position="982"/>
    </location>
</feature>
<dbReference type="PROSITE" id="PS50112">
    <property type="entry name" value="PAS"/>
    <property type="match status" value="1"/>
</dbReference>
<evidence type="ECO:0000256" key="5">
    <source>
        <dbReference type="ARBA" id="ARBA00022691"/>
    </source>
</evidence>
<dbReference type="Gene3D" id="3.40.50.180">
    <property type="entry name" value="Methylesterase CheB, C-terminal domain"/>
    <property type="match status" value="1"/>
</dbReference>
<dbReference type="Pfam" id="PF03705">
    <property type="entry name" value="CheR_N"/>
    <property type="match status" value="1"/>
</dbReference>
<feature type="active site" evidence="6">
    <location>
        <position position="172"/>
    </location>
</feature>
<comment type="caution">
    <text evidence="13">The sequence shown here is derived from an EMBL/GenBank/DDBJ whole genome shotgun (WGS) entry which is preliminary data.</text>
</comment>
<dbReference type="PROSITE" id="PS50113">
    <property type="entry name" value="PAC"/>
    <property type="match status" value="1"/>
</dbReference>
<dbReference type="NCBIfam" id="TIGR00229">
    <property type="entry name" value="sensory_box"/>
    <property type="match status" value="1"/>
</dbReference>
<dbReference type="SMART" id="SM00138">
    <property type="entry name" value="MeTrc"/>
    <property type="match status" value="1"/>
</dbReference>
<accession>A0A840UTM2</accession>
<dbReference type="EMBL" id="JACHEO010000018">
    <property type="protein sequence ID" value="MBB5349025.1"/>
    <property type="molecule type" value="Genomic_DNA"/>
</dbReference>
<feature type="active site" evidence="6">
    <location>
        <position position="80"/>
    </location>
</feature>
<dbReference type="GO" id="GO:0032259">
    <property type="term" value="P:methylation"/>
    <property type="evidence" value="ECO:0007669"/>
    <property type="project" value="UniProtKB-KW"/>
</dbReference>
<organism evidence="13 14">
    <name type="scientific">Desulfoprunum benzoelyticum</name>
    <dbReference type="NCBI Taxonomy" id="1506996"/>
    <lineage>
        <taxon>Bacteria</taxon>
        <taxon>Pseudomonadati</taxon>
        <taxon>Thermodesulfobacteriota</taxon>
        <taxon>Desulfobulbia</taxon>
        <taxon>Desulfobulbales</taxon>
        <taxon>Desulfobulbaceae</taxon>
        <taxon>Desulfoprunum</taxon>
    </lineage>
</organism>
<dbReference type="CDD" id="cd00130">
    <property type="entry name" value="PAS"/>
    <property type="match status" value="1"/>
</dbReference>
<name>A0A840UTM2_9BACT</name>
<dbReference type="InterPro" id="IPR013767">
    <property type="entry name" value="PAS_fold"/>
</dbReference>
<evidence type="ECO:0000256" key="2">
    <source>
        <dbReference type="ARBA" id="ARBA00012534"/>
    </source>
</evidence>
<dbReference type="Gene3D" id="3.30.450.20">
    <property type="entry name" value="PAS domain"/>
    <property type="match status" value="2"/>
</dbReference>
<dbReference type="InterPro" id="IPR000780">
    <property type="entry name" value="CheR_MeTrfase"/>
</dbReference>
<feature type="domain" description="CheR-type methyltransferase" evidence="12">
    <location>
        <begin position="249"/>
        <end position="513"/>
    </location>
</feature>
<dbReference type="Pfam" id="PF13596">
    <property type="entry name" value="PAS_10"/>
    <property type="match status" value="1"/>
</dbReference>
<gene>
    <name evidence="13" type="ORF">HNQ81_002772</name>
</gene>
<sequence>MTARRKTPDPATKTTPVAANTRPRKVAEQKGEVQELAEPRADFPIVGIGASAGGLAAFEAFFSGMPADRPPGMAFVLVQHLAPDHKSILTDLIKRYTSMQVFEVEDGMAVQPNCAYIIPPNRDMAFLGGSLQLLEPSAPRGRRMPIDFFFRSLAQDQHERAICIVLSGTGSDGTQGLRDIKAEGGMAMAQRPNSTEYDGMPRSAIATGLVDYELLPAEMPAQLMAYAAHAFGRNAQAAPRPDSKNDGALKKIFILLRAQTGHDFSQYKPNTINRRIERRLAIHQIEALDNYVQYLQQKPAEVEALFRDLLIGVTGFFRDPEAFRQLEEQVIPALFADRPAGSLIRVWSAGCATGEEAFSLAILLQEQLDKLHRSHTVQIFATDIDSQAIATARTGLYPASIAADIGAERLAGFFTAETDGSAYRINKRIRDMLVFSEQNVIKDPPFSRIDLLSCRNLLIYMGAELQKKLIPLFHYALNPGGFLFLGTSETVGEFGDLFVPLDRKLKLYRRQEDFHGMQRVTFDRLLPARAAVGAIQPKNIGNSATPGKMSLRDLTEQALLRQIAPTGALVNGHGDILYLHGRTGMYLEPAPGEAGVNNILKMAREGLRGELATALHRAAGTRDQVRRTGLLVKTNGDFTPTNLTICPLAARPDSSSGGGGMVDPATTLSASLYLVILEEGVSFDPAQARLAAAGDVEEGAADPDSSSETRASARIAALRQELWAKEEYLQTANEELKSTNEEMQSVNEELQSTNEELETSKEELQSINEELATINTELQNKVSDLSRANNDMNNLLAGTGIATIFVDHSLRILRFTPTATGIINLISSDIGRPVSHIVSNMVGYDKLVADVQSVLDSLTTREVEVETADGRWYILRIQPYRTLDNIIEGAVITFVDNTEAKKAKDALHQANEQLRLAVVVRDAHDAITVQDLDGRILAWNPAAVRMYGWSEAEALAMNVRDLVPERLQEETLAQIHRLSRAEILEPYRTQRINRDGMVMEVLMTSTALIDEANQVYAIATTERAKGAKIGQPLGGPQ</sequence>
<evidence type="ECO:0000259" key="12">
    <source>
        <dbReference type="PROSITE" id="PS50123"/>
    </source>
</evidence>
<dbReference type="GO" id="GO:0005737">
    <property type="term" value="C:cytoplasm"/>
    <property type="evidence" value="ECO:0007669"/>
    <property type="project" value="InterPro"/>
</dbReference>
<feature type="coiled-coil region" evidence="7">
    <location>
        <begin position="715"/>
        <end position="795"/>
    </location>
</feature>
<feature type="active site" evidence="6">
    <location>
        <position position="51"/>
    </location>
</feature>
<dbReference type="SUPFAM" id="SSF47757">
    <property type="entry name" value="Chemotaxis receptor methyltransferase CheR, N-terminal domain"/>
    <property type="match status" value="1"/>
</dbReference>
<dbReference type="GO" id="GO:0000156">
    <property type="term" value="F:phosphorelay response regulator activity"/>
    <property type="evidence" value="ECO:0007669"/>
    <property type="project" value="InterPro"/>
</dbReference>
<dbReference type="InterPro" id="IPR022642">
    <property type="entry name" value="CheR_C"/>
</dbReference>
<dbReference type="SUPFAM" id="SSF53335">
    <property type="entry name" value="S-adenosyl-L-methionine-dependent methyltransferases"/>
    <property type="match status" value="1"/>
</dbReference>
<feature type="domain" description="CheB-type methylesterase" evidence="11">
    <location>
        <begin position="39"/>
        <end position="230"/>
    </location>
</feature>
<evidence type="ECO:0000259" key="11">
    <source>
        <dbReference type="PROSITE" id="PS50122"/>
    </source>
</evidence>
<keyword evidence="6 13" id="KW-0378">Hydrolase</keyword>
<dbReference type="PROSITE" id="PS50122">
    <property type="entry name" value="CHEB"/>
    <property type="match status" value="1"/>
</dbReference>
<evidence type="ECO:0000313" key="14">
    <source>
        <dbReference type="Proteomes" id="UP000539642"/>
    </source>
</evidence>
<dbReference type="SUPFAM" id="SSF55785">
    <property type="entry name" value="PYP-like sensor domain (PAS domain)"/>
    <property type="match status" value="2"/>
</dbReference>
<dbReference type="Pfam" id="PF01339">
    <property type="entry name" value="CheB_methylest"/>
    <property type="match status" value="1"/>
</dbReference>
<dbReference type="SMART" id="SM00091">
    <property type="entry name" value="PAS"/>
    <property type="match status" value="2"/>
</dbReference>
<dbReference type="Gene3D" id="3.40.50.150">
    <property type="entry name" value="Vaccinia Virus protein VP39"/>
    <property type="match status" value="1"/>
</dbReference>
<keyword evidence="4 13" id="KW-0808">Transferase</keyword>
<evidence type="ECO:0000256" key="4">
    <source>
        <dbReference type="ARBA" id="ARBA00022679"/>
    </source>
</evidence>
<dbReference type="Proteomes" id="UP000539642">
    <property type="component" value="Unassembled WGS sequence"/>
</dbReference>
<evidence type="ECO:0000256" key="6">
    <source>
        <dbReference type="PROSITE-ProRule" id="PRU00050"/>
    </source>
</evidence>
<dbReference type="GO" id="GO:0008983">
    <property type="term" value="F:protein-glutamate O-methyltransferase activity"/>
    <property type="evidence" value="ECO:0007669"/>
    <property type="project" value="UniProtKB-EC"/>
</dbReference>
<dbReference type="GO" id="GO:0006935">
    <property type="term" value="P:chemotaxis"/>
    <property type="evidence" value="ECO:0007669"/>
    <property type="project" value="UniProtKB-UniRule"/>
</dbReference>
<dbReference type="PRINTS" id="PR00996">
    <property type="entry name" value="CHERMTFRASE"/>
</dbReference>
<evidence type="ECO:0000259" key="9">
    <source>
        <dbReference type="PROSITE" id="PS50112"/>
    </source>
</evidence>
<dbReference type="PANTHER" id="PTHR24422">
    <property type="entry name" value="CHEMOTAXIS PROTEIN METHYLTRANSFERASE"/>
    <property type="match status" value="1"/>
</dbReference>
<comment type="catalytic activity">
    <reaction evidence="1">
        <text>L-glutamyl-[protein] + S-adenosyl-L-methionine = [protein]-L-glutamate 5-O-methyl ester + S-adenosyl-L-homocysteine</text>
        <dbReference type="Rhea" id="RHEA:24452"/>
        <dbReference type="Rhea" id="RHEA-COMP:10208"/>
        <dbReference type="Rhea" id="RHEA-COMP:10311"/>
        <dbReference type="ChEBI" id="CHEBI:29973"/>
        <dbReference type="ChEBI" id="CHEBI:57856"/>
        <dbReference type="ChEBI" id="CHEBI:59789"/>
        <dbReference type="ChEBI" id="CHEBI:82795"/>
        <dbReference type="EC" id="2.1.1.80"/>
    </reaction>
</comment>
<dbReference type="InterPro" id="IPR000673">
    <property type="entry name" value="Sig_transdc_resp-reg_Me-estase"/>
</dbReference>
<proteinExistence type="predicted"/>
<dbReference type="CDD" id="cd16434">
    <property type="entry name" value="CheB-CheR_fusion"/>
    <property type="match status" value="1"/>
</dbReference>
<dbReference type="InterPro" id="IPR050903">
    <property type="entry name" value="Bact_Chemotaxis_MeTrfase"/>
</dbReference>
<dbReference type="Pfam" id="PF00989">
    <property type="entry name" value="PAS"/>
    <property type="match status" value="1"/>
</dbReference>
<dbReference type="PANTHER" id="PTHR24422:SF27">
    <property type="entry name" value="PROTEIN-GLUTAMATE O-METHYLTRANSFERASE"/>
    <property type="match status" value="1"/>
</dbReference>
<dbReference type="InterPro" id="IPR022641">
    <property type="entry name" value="CheR_N"/>
</dbReference>
<feature type="region of interest" description="Disordered" evidence="8">
    <location>
        <begin position="1"/>
        <end position="31"/>
    </location>
</feature>
<dbReference type="InterPro" id="IPR000700">
    <property type="entry name" value="PAS-assoc_C"/>
</dbReference>
<evidence type="ECO:0000256" key="8">
    <source>
        <dbReference type="SAM" id="MobiDB-lite"/>
    </source>
</evidence>
<keyword evidence="3 13" id="KW-0489">Methyltransferase</keyword>
<evidence type="ECO:0000256" key="3">
    <source>
        <dbReference type="ARBA" id="ARBA00022603"/>
    </source>
</evidence>
<dbReference type="GO" id="GO:0006355">
    <property type="term" value="P:regulation of DNA-templated transcription"/>
    <property type="evidence" value="ECO:0007669"/>
    <property type="project" value="InterPro"/>
</dbReference>